<evidence type="ECO:0000313" key="2">
    <source>
        <dbReference type="EMBL" id="VGO21669.1"/>
    </source>
</evidence>
<organism evidence="2 3">
    <name type="scientific">Pontiella sulfatireligans</name>
    <dbReference type="NCBI Taxonomy" id="2750658"/>
    <lineage>
        <taxon>Bacteria</taxon>
        <taxon>Pseudomonadati</taxon>
        <taxon>Kiritimatiellota</taxon>
        <taxon>Kiritimatiellia</taxon>
        <taxon>Kiritimatiellales</taxon>
        <taxon>Pontiellaceae</taxon>
        <taxon>Pontiella</taxon>
    </lineage>
</organism>
<keyword evidence="2" id="KW-0808">Transferase</keyword>
<name>A0A6C2UNN1_9BACT</name>
<dbReference type="Pfam" id="PF00535">
    <property type="entry name" value="Glycos_transf_2"/>
    <property type="match status" value="1"/>
</dbReference>
<dbReference type="EMBL" id="CAAHFH010000002">
    <property type="protein sequence ID" value="VGO21669.1"/>
    <property type="molecule type" value="Genomic_DNA"/>
</dbReference>
<dbReference type="RefSeq" id="WP_136063109.1">
    <property type="nucleotide sequence ID" value="NZ_CAAHFH010000002.1"/>
</dbReference>
<keyword evidence="3" id="KW-1185">Reference proteome</keyword>
<evidence type="ECO:0000259" key="1">
    <source>
        <dbReference type="Pfam" id="PF00535"/>
    </source>
</evidence>
<dbReference type="PANTHER" id="PTHR22916">
    <property type="entry name" value="GLYCOSYLTRANSFERASE"/>
    <property type="match status" value="1"/>
</dbReference>
<gene>
    <name evidence="2" type="primary">tuaG</name>
    <name evidence="2" type="ORF">SCARR_03743</name>
</gene>
<reference evidence="2 3" key="1">
    <citation type="submission" date="2019-04" db="EMBL/GenBank/DDBJ databases">
        <authorList>
            <person name="Van Vliet M D."/>
        </authorList>
    </citation>
    <scope>NUCLEOTIDE SEQUENCE [LARGE SCALE GENOMIC DNA]</scope>
    <source>
        <strain evidence="2 3">F21</strain>
    </source>
</reference>
<dbReference type="AlphaFoldDB" id="A0A6C2UNN1"/>
<dbReference type="PANTHER" id="PTHR22916:SF3">
    <property type="entry name" value="UDP-GLCNAC:BETAGAL BETA-1,3-N-ACETYLGLUCOSAMINYLTRANSFERASE-LIKE PROTEIN 1"/>
    <property type="match status" value="1"/>
</dbReference>
<dbReference type="Proteomes" id="UP000346198">
    <property type="component" value="Unassembled WGS sequence"/>
</dbReference>
<proteinExistence type="predicted"/>
<accession>A0A6C2UNN1</accession>
<sequence length="301" mass="33744">MSLFSVIIPVYNRAQLIDNTLQSVFQQSFRDYEIIVVDDGSTDNSRDVLQTYAGRIVVLSQPNSGPGAARNLGVQRAQGKYLAFLDSDDLWFPWTLETYRKVILEKGEPSFITGKQYVFSSAASLSGVDNKGPLRVEEFPDYLASGDEWRWFGVSSFVIRRDVFSKNGGFDGGNVNGEDADLALRLGCADGFVHVCSPAMFGYLEHEGNITSDLKKNIEASERLIARERKGIFPGGAERAMERYSIICRHIRPCVLSAFSSGYTKDAVRLFLGTFKWNWKLRRFKFLVGALGMMIGRGVRR</sequence>
<dbReference type="SUPFAM" id="SSF53448">
    <property type="entry name" value="Nucleotide-diphospho-sugar transferases"/>
    <property type="match status" value="1"/>
</dbReference>
<dbReference type="InterPro" id="IPR029044">
    <property type="entry name" value="Nucleotide-diphossugar_trans"/>
</dbReference>
<evidence type="ECO:0000313" key="3">
    <source>
        <dbReference type="Proteomes" id="UP000346198"/>
    </source>
</evidence>
<protein>
    <submittedName>
        <fullName evidence="2">Teichuronic acid biosynthesis glycosyltransferase TuaG</fullName>
    </submittedName>
</protein>
<feature type="domain" description="Glycosyltransferase 2-like" evidence="1">
    <location>
        <begin position="5"/>
        <end position="104"/>
    </location>
</feature>
<dbReference type="CDD" id="cd00761">
    <property type="entry name" value="Glyco_tranf_GTA_type"/>
    <property type="match status" value="1"/>
</dbReference>
<dbReference type="GO" id="GO:0016758">
    <property type="term" value="F:hexosyltransferase activity"/>
    <property type="evidence" value="ECO:0007669"/>
    <property type="project" value="UniProtKB-ARBA"/>
</dbReference>
<dbReference type="Gene3D" id="3.90.550.10">
    <property type="entry name" value="Spore Coat Polysaccharide Biosynthesis Protein SpsA, Chain A"/>
    <property type="match status" value="1"/>
</dbReference>
<dbReference type="InterPro" id="IPR001173">
    <property type="entry name" value="Glyco_trans_2-like"/>
</dbReference>